<keyword evidence="4" id="KW-0378">Hydrolase</keyword>
<evidence type="ECO:0000256" key="10">
    <source>
        <dbReference type="ARBA" id="ARBA00048461"/>
    </source>
</evidence>
<dbReference type="GO" id="GO:0005576">
    <property type="term" value="C:extracellular region"/>
    <property type="evidence" value="ECO:0007669"/>
    <property type="project" value="UniProtKB-SubCell"/>
</dbReference>
<evidence type="ECO:0000256" key="4">
    <source>
        <dbReference type="ARBA" id="ARBA00022801"/>
    </source>
</evidence>
<dbReference type="InterPro" id="IPR051218">
    <property type="entry name" value="Sec_MonoDiacylglyc_Lipase"/>
</dbReference>
<dbReference type="AlphaFoldDB" id="A0AAF0IZE1"/>
<reference evidence="13" key="1">
    <citation type="submission" date="2023-03" db="EMBL/GenBank/DDBJ databases">
        <title>Mating type loci evolution in Malassezia.</title>
        <authorList>
            <person name="Coelho M.A."/>
        </authorList>
    </citation>
    <scope>NUCLEOTIDE SEQUENCE</scope>
    <source>
        <strain evidence="13">CBS 12830</strain>
    </source>
</reference>
<keyword evidence="3 11" id="KW-0732">Signal</keyword>
<dbReference type="Proteomes" id="UP001214415">
    <property type="component" value="Chromosome 3"/>
</dbReference>
<feature type="chain" id="PRO_5041999973" description="Fungal lipase-type domain-containing protein" evidence="11">
    <location>
        <begin position="22"/>
        <end position="323"/>
    </location>
</feature>
<keyword evidence="2" id="KW-0964">Secreted</keyword>
<evidence type="ECO:0000256" key="11">
    <source>
        <dbReference type="SAM" id="SignalP"/>
    </source>
</evidence>
<evidence type="ECO:0000256" key="8">
    <source>
        <dbReference type="ARBA" id="ARBA00043996"/>
    </source>
</evidence>
<name>A0AAF0IZE1_9BASI</name>
<evidence type="ECO:0000256" key="6">
    <source>
        <dbReference type="ARBA" id="ARBA00023098"/>
    </source>
</evidence>
<evidence type="ECO:0000256" key="1">
    <source>
        <dbReference type="ARBA" id="ARBA00004613"/>
    </source>
</evidence>
<evidence type="ECO:0000313" key="13">
    <source>
        <dbReference type="EMBL" id="WFD23362.1"/>
    </source>
</evidence>
<dbReference type="GO" id="GO:0016042">
    <property type="term" value="P:lipid catabolic process"/>
    <property type="evidence" value="ECO:0007669"/>
    <property type="project" value="UniProtKB-KW"/>
</dbReference>
<proteinExistence type="inferred from homology"/>
<organism evidence="13 14">
    <name type="scientific">Malassezia equina</name>
    <dbReference type="NCBI Taxonomy" id="1381935"/>
    <lineage>
        <taxon>Eukaryota</taxon>
        <taxon>Fungi</taxon>
        <taxon>Dikarya</taxon>
        <taxon>Basidiomycota</taxon>
        <taxon>Ustilaginomycotina</taxon>
        <taxon>Malasseziomycetes</taxon>
        <taxon>Malasseziales</taxon>
        <taxon>Malasseziaceae</taxon>
        <taxon>Malassezia</taxon>
    </lineage>
</organism>
<evidence type="ECO:0000256" key="7">
    <source>
        <dbReference type="ARBA" id="ARBA00023157"/>
    </source>
</evidence>
<dbReference type="PANTHER" id="PTHR45856:SF25">
    <property type="entry name" value="FUNGAL LIPASE-LIKE DOMAIN-CONTAINING PROTEIN"/>
    <property type="match status" value="1"/>
</dbReference>
<keyword evidence="5" id="KW-0442">Lipid degradation</keyword>
<feature type="signal peptide" evidence="11">
    <location>
        <begin position="1"/>
        <end position="21"/>
    </location>
</feature>
<dbReference type="Pfam" id="PF01764">
    <property type="entry name" value="Lipase_3"/>
    <property type="match status" value="1"/>
</dbReference>
<dbReference type="InterPro" id="IPR029058">
    <property type="entry name" value="AB_hydrolase_fold"/>
</dbReference>
<keyword evidence="6" id="KW-0443">Lipid metabolism</keyword>
<comment type="subcellular location">
    <subcellularLocation>
        <location evidence="1">Secreted</location>
    </subcellularLocation>
</comment>
<evidence type="ECO:0000256" key="5">
    <source>
        <dbReference type="ARBA" id="ARBA00022963"/>
    </source>
</evidence>
<dbReference type="SUPFAM" id="SSF53474">
    <property type="entry name" value="alpha/beta-Hydrolases"/>
    <property type="match status" value="1"/>
</dbReference>
<evidence type="ECO:0000313" key="14">
    <source>
        <dbReference type="Proteomes" id="UP001214415"/>
    </source>
</evidence>
<keyword evidence="7" id="KW-1015">Disulfide bond</keyword>
<keyword evidence="14" id="KW-1185">Reference proteome</keyword>
<evidence type="ECO:0000256" key="2">
    <source>
        <dbReference type="ARBA" id="ARBA00022525"/>
    </source>
</evidence>
<comment type="similarity">
    <text evidence="8">Belongs to the AB hydrolase superfamily. Lipase family. Class 3 subfamily.</text>
</comment>
<evidence type="ECO:0000256" key="3">
    <source>
        <dbReference type="ARBA" id="ARBA00022729"/>
    </source>
</evidence>
<dbReference type="EMBL" id="CP119902">
    <property type="protein sequence ID" value="WFD23362.1"/>
    <property type="molecule type" value="Genomic_DNA"/>
</dbReference>
<evidence type="ECO:0000256" key="9">
    <source>
        <dbReference type="ARBA" id="ARBA00047591"/>
    </source>
</evidence>
<gene>
    <name evidence="13" type="ORF">MEQU1_002051</name>
</gene>
<accession>A0AAF0IZE1</accession>
<comment type="catalytic activity">
    <reaction evidence="10">
        <text>a monoacylglycerol + H2O = glycerol + a fatty acid + H(+)</text>
        <dbReference type="Rhea" id="RHEA:15245"/>
        <dbReference type="ChEBI" id="CHEBI:15377"/>
        <dbReference type="ChEBI" id="CHEBI:15378"/>
        <dbReference type="ChEBI" id="CHEBI:17408"/>
        <dbReference type="ChEBI" id="CHEBI:17754"/>
        <dbReference type="ChEBI" id="CHEBI:28868"/>
    </reaction>
</comment>
<feature type="domain" description="Fungal lipase-type" evidence="12">
    <location>
        <begin position="110"/>
        <end position="251"/>
    </location>
</feature>
<dbReference type="GO" id="GO:0016787">
    <property type="term" value="F:hydrolase activity"/>
    <property type="evidence" value="ECO:0007669"/>
    <property type="project" value="UniProtKB-KW"/>
</dbReference>
<protein>
    <recommendedName>
        <fullName evidence="12">Fungal lipase-type domain-containing protein</fullName>
    </recommendedName>
</protein>
<dbReference type="Gene3D" id="3.40.50.1820">
    <property type="entry name" value="alpha/beta hydrolase"/>
    <property type="match status" value="1"/>
</dbReference>
<evidence type="ECO:0000259" key="12">
    <source>
        <dbReference type="Pfam" id="PF01764"/>
    </source>
</evidence>
<dbReference type="InterPro" id="IPR002921">
    <property type="entry name" value="Fungal_lipase-type"/>
</dbReference>
<dbReference type="PANTHER" id="PTHR45856">
    <property type="entry name" value="ALPHA/BETA-HYDROLASES SUPERFAMILY PROTEIN"/>
    <property type="match status" value="1"/>
</dbReference>
<dbReference type="CDD" id="cd00519">
    <property type="entry name" value="Lipase_3"/>
    <property type="match status" value="1"/>
</dbReference>
<sequence>MILERSFRLIAVLAATSVVVAAPHHNQTFMLAQKAKNDKFVDAPTSHAAPQDLPVKVADLQMAAAFAQQTYCLDQDIGTKVGDGEIVWSWGDGWLNQRATIINSKSLGLVLSIQGTSPTDTKGWIEDFSFLKHYPDERIRSHLISGSLVETGFQEAYMGIADAVIGGIKETTRKYNKSKITVVGHSLGAAIAEIASVHIKTVFGNMFERAIVFGLPRVGNTQWADSVDKLIKGKFFYVLNGNDITSHVPPRSFGYQHPSGQIWINPASSAHWKFYPGQENINGQLSQLPSLDVITTHLGSYFGTLVGWGPLICPAQVNNYPVN</sequence>
<comment type="catalytic activity">
    <reaction evidence="9">
        <text>a diacylglycerol + H2O = a monoacylglycerol + a fatty acid + H(+)</text>
        <dbReference type="Rhea" id="RHEA:32731"/>
        <dbReference type="ChEBI" id="CHEBI:15377"/>
        <dbReference type="ChEBI" id="CHEBI:15378"/>
        <dbReference type="ChEBI" id="CHEBI:17408"/>
        <dbReference type="ChEBI" id="CHEBI:18035"/>
        <dbReference type="ChEBI" id="CHEBI:28868"/>
    </reaction>
</comment>